<feature type="transmembrane region" description="Helical" evidence="6">
    <location>
        <begin position="413"/>
        <end position="435"/>
    </location>
</feature>
<evidence type="ECO:0000256" key="5">
    <source>
        <dbReference type="ARBA" id="ARBA00023136"/>
    </source>
</evidence>
<dbReference type="PANTHER" id="PTHR30250:SF11">
    <property type="entry name" value="O-ANTIGEN TRANSPORTER-RELATED"/>
    <property type="match status" value="1"/>
</dbReference>
<reference evidence="8" key="1">
    <citation type="submission" date="2016-10" db="EMBL/GenBank/DDBJ databases">
        <authorList>
            <person name="Varghese N."/>
            <person name="Submissions S."/>
        </authorList>
    </citation>
    <scope>NUCLEOTIDE SEQUENCE [LARGE SCALE GENOMIC DNA]</scope>
    <source>
        <strain evidence="8">DSM 19110</strain>
    </source>
</reference>
<keyword evidence="3 6" id="KW-0812">Transmembrane</keyword>
<sequence>MSILKKFVGQTAIYGISTVLSRLLNFILTPIYTKTYPAVTYGVFTTLYSYSAMINAVLAFGMESTFFRYLNKHEDKKQVVYNNSFLCVAFIACLFLITGSIFKEPIAVYLSNGSDRLADYRSFVQYFLWILFIDAICVIPFAKLRADNKAFRYSLIKFLNIGCFVVMNLVFIFLLPIAIKQHWPMAGWLETWYRHQWIGYVFVANLIASMLTLLLLLPEVLKLQLKFDSSLFGKMISYSWPILIANLSFIINENLGRVALSELLDKSIADKAVGILGAVSKIAVFMSIFITAFRLGAEPFFFSHARNANARQNYATILYYFVIALTILFVALVANIEMLKYFIIGNKTNIAEYWEGLQAVPFLLFGYVCLGVYMNLSVWYRLSDLTKFGLYISGIGAILTIILNFLLIPRYSYMGSVWVSMTVYFTMMVLSYVLGQKHYPIPYKLKRILAYLISSVVLVVLSFWVFQRNIYIGNGMLIVFLAGIIYFEKEPLKTLLKSN</sequence>
<evidence type="ECO:0000313" key="8">
    <source>
        <dbReference type="Proteomes" id="UP000183200"/>
    </source>
</evidence>
<dbReference type="Proteomes" id="UP000183200">
    <property type="component" value="Unassembled WGS sequence"/>
</dbReference>
<feature type="transmembrane region" description="Helical" evidence="6">
    <location>
        <begin position="238"/>
        <end position="260"/>
    </location>
</feature>
<evidence type="ECO:0000256" key="6">
    <source>
        <dbReference type="SAM" id="Phobius"/>
    </source>
</evidence>
<feature type="transmembrane region" description="Helical" evidence="6">
    <location>
        <begin position="154"/>
        <end position="177"/>
    </location>
</feature>
<feature type="transmembrane region" description="Helical" evidence="6">
    <location>
        <begin position="80"/>
        <end position="102"/>
    </location>
</feature>
<dbReference type="InterPro" id="IPR002797">
    <property type="entry name" value="Polysacc_synth"/>
</dbReference>
<dbReference type="PANTHER" id="PTHR30250">
    <property type="entry name" value="PST FAMILY PREDICTED COLANIC ACID TRANSPORTER"/>
    <property type="match status" value="1"/>
</dbReference>
<protein>
    <submittedName>
        <fullName evidence="7">Membrane protein involved in the export of O-antigen and teichoic acid</fullName>
    </submittedName>
</protein>
<feature type="transmembrane region" description="Helical" evidence="6">
    <location>
        <begin position="38"/>
        <end position="60"/>
    </location>
</feature>
<keyword evidence="4 6" id="KW-1133">Transmembrane helix</keyword>
<feature type="transmembrane region" description="Helical" evidence="6">
    <location>
        <begin position="122"/>
        <end position="142"/>
    </location>
</feature>
<dbReference type="RefSeq" id="WP_083361991.1">
    <property type="nucleotide sequence ID" value="NZ_FNGY01000008.1"/>
</dbReference>
<accession>A0A1H0C760</accession>
<organism evidence="7 8">
    <name type="scientific">Pedobacter steynii</name>
    <dbReference type="NCBI Taxonomy" id="430522"/>
    <lineage>
        <taxon>Bacteria</taxon>
        <taxon>Pseudomonadati</taxon>
        <taxon>Bacteroidota</taxon>
        <taxon>Sphingobacteriia</taxon>
        <taxon>Sphingobacteriales</taxon>
        <taxon>Sphingobacteriaceae</taxon>
        <taxon>Pedobacter</taxon>
    </lineage>
</organism>
<feature type="transmembrane region" description="Helical" evidence="6">
    <location>
        <begin position="197"/>
        <end position="217"/>
    </location>
</feature>
<dbReference type="AlphaFoldDB" id="A0A1H0C760"/>
<dbReference type="InterPro" id="IPR050833">
    <property type="entry name" value="Poly_Biosynth_Transport"/>
</dbReference>
<proteinExistence type="predicted"/>
<feature type="transmembrane region" description="Helical" evidence="6">
    <location>
        <begin position="447"/>
        <end position="464"/>
    </location>
</feature>
<gene>
    <name evidence="7" type="ORF">SAMN05421820_10838</name>
</gene>
<feature type="transmembrane region" description="Helical" evidence="6">
    <location>
        <begin position="12"/>
        <end position="32"/>
    </location>
</feature>
<evidence type="ECO:0000256" key="1">
    <source>
        <dbReference type="ARBA" id="ARBA00004651"/>
    </source>
</evidence>
<evidence type="ECO:0000256" key="4">
    <source>
        <dbReference type="ARBA" id="ARBA00022989"/>
    </source>
</evidence>
<comment type="subcellular location">
    <subcellularLocation>
        <location evidence="1">Cell membrane</location>
        <topology evidence="1">Multi-pass membrane protein</topology>
    </subcellularLocation>
</comment>
<feature type="transmembrane region" description="Helical" evidence="6">
    <location>
        <begin position="356"/>
        <end position="376"/>
    </location>
</feature>
<feature type="transmembrane region" description="Helical" evidence="6">
    <location>
        <begin position="470"/>
        <end position="487"/>
    </location>
</feature>
<feature type="transmembrane region" description="Helical" evidence="6">
    <location>
        <begin position="317"/>
        <end position="336"/>
    </location>
</feature>
<feature type="transmembrane region" description="Helical" evidence="6">
    <location>
        <begin position="272"/>
        <end position="296"/>
    </location>
</feature>
<evidence type="ECO:0000313" key="7">
    <source>
        <dbReference type="EMBL" id="SDN53719.1"/>
    </source>
</evidence>
<keyword evidence="5 6" id="KW-0472">Membrane</keyword>
<dbReference type="GO" id="GO:0005886">
    <property type="term" value="C:plasma membrane"/>
    <property type="evidence" value="ECO:0007669"/>
    <property type="project" value="UniProtKB-SubCell"/>
</dbReference>
<feature type="transmembrane region" description="Helical" evidence="6">
    <location>
        <begin position="388"/>
        <end position="407"/>
    </location>
</feature>
<dbReference type="Pfam" id="PF01943">
    <property type="entry name" value="Polysacc_synt"/>
    <property type="match status" value="1"/>
</dbReference>
<dbReference type="OrthoDB" id="9814608at2"/>
<keyword evidence="8" id="KW-1185">Reference proteome</keyword>
<name>A0A1H0C760_9SPHI</name>
<dbReference type="EMBL" id="FNGY01000008">
    <property type="protein sequence ID" value="SDN53719.1"/>
    <property type="molecule type" value="Genomic_DNA"/>
</dbReference>
<evidence type="ECO:0000256" key="2">
    <source>
        <dbReference type="ARBA" id="ARBA00022475"/>
    </source>
</evidence>
<keyword evidence="2" id="KW-1003">Cell membrane</keyword>
<evidence type="ECO:0000256" key="3">
    <source>
        <dbReference type="ARBA" id="ARBA00022692"/>
    </source>
</evidence>